<feature type="domain" description="DUF4440" evidence="2">
    <location>
        <begin position="28"/>
        <end position="133"/>
    </location>
</feature>
<proteinExistence type="predicted"/>
<feature type="chain" id="PRO_5013117170" description="DUF4440 domain-containing protein" evidence="1">
    <location>
        <begin position="21"/>
        <end position="146"/>
    </location>
</feature>
<feature type="signal peptide" evidence="1">
    <location>
        <begin position="1"/>
        <end position="20"/>
    </location>
</feature>
<evidence type="ECO:0000313" key="4">
    <source>
        <dbReference type="Proteomes" id="UP000192333"/>
    </source>
</evidence>
<evidence type="ECO:0000259" key="2">
    <source>
        <dbReference type="Pfam" id="PF14534"/>
    </source>
</evidence>
<dbReference type="InterPro" id="IPR027843">
    <property type="entry name" value="DUF4440"/>
</dbReference>
<dbReference type="OrthoDB" id="9802489at2"/>
<dbReference type="AlphaFoldDB" id="A0A1W2H7X3"/>
<gene>
    <name evidence="3" type="ORF">SAMN00777080_3649</name>
</gene>
<reference evidence="4" key="1">
    <citation type="submission" date="2017-04" db="EMBL/GenBank/DDBJ databases">
        <authorList>
            <person name="Varghese N."/>
            <person name="Submissions S."/>
        </authorList>
    </citation>
    <scope>NUCLEOTIDE SEQUENCE [LARGE SCALE GENOMIC DNA]</scope>
    <source>
        <strain evidence="4">DSM 16537</strain>
    </source>
</reference>
<protein>
    <recommendedName>
        <fullName evidence="2">DUF4440 domain-containing protein</fullName>
    </recommendedName>
</protein>
<keyword evidence="1" id="KW-0732">Signal</keyword>
<dbReference type="RefSeq" id="WP_084123584.1">
    <property type="nucleotide sequence ID" value="NZ_LT838813.1"/>
</dbReference>
<organism evidence="3 4">
    <name type="scientific">Aquiflexum balticum DSM 16537</name>
    <dbReference type="NCBI Taxonomy" id="758820"/>
    <lineage>
        <taxon>Bacteria</taxon>
        <taxon>Pseudomonadati</taxon>
        <taxon>Bacteroidota</taxon>
        <taxon>Cytophagia</taxon>
        <taxon>Cytophagales</taxon>
        <taxon>Cyclobacteriaceae</taxon>
        <taxon>Aquiflexum</taxon>
    </lineage>
</organism>
<dbReference type="Proteomes" id="UP000192333">
    <property type="component" value="Chromosome I"/>
</dbReference>
<evidence type="ECO:0000313" key="3">
    <source>
        <dbReference type="EMBL" id="SMD45011.1"/>
    </source>
</evidence>
<dbReference type="EMBL" id="LT838813">
    <property type="protein sequence ID" value="SMD45011.1"/>
    <property type="molecule type" value="Genomic_DNA"/>
</dbReference>
<dbReference type="Pfam" id="PF14534">
    <property type="entry name" value="DUF4440"/>
    <property type="match status" value="1"/>
</dbReference>
<accession>A0A1W2H7X3</accession>
<sequence>MKRTLIGLIAFLLTSTLSIAQHAEEQEITQLSKDKWKWMADKDADRLAALFDEKSVFVHMGGTWGKDREVAIIRSGGIHYKDAKIYETSVEFIGNTAILLNRITLTAVVGGNEVINPFMVMEVYIKKEDGWKMGGMSFTRLTRPNE</sequence>
<dbReference type="SUPFAM" id="SSF54427">
    <property type="entry name" value="NTF2-like"/>
    <property type="match status" value="1"/>
</dbReference>
<dbReference type="Gene3D" id="3.10.450.50">
    <property type="match status" value="1"/>
</dbReference>
<evidence type="ECO:0000256" key="1">
    <source>
        <dbReference type="SAM" id="SignalP"/>
    </source>
</evidence>
<name>A0A1W2H7X3_9BACT</name>
<dbReference type="STRING" id="758820.SAMN00777080_3649"/>
<dbReference type="InterPro" id="IPR032710">
    <property type="entry name" value="NTF2-like_dom_sf"/>
</dbReference>
<keyword evidence="4" id="KW-1185">Reference proteome</keyword>